<dbReference type="InterPro" id="IPR036621">
    <property type="entry name" value="Anticodon-bd_dom_sf"/>
</dbReference>
<dbReference type="SUPFAM" id="SSF52954">
    <property type="entry name" value="Class II aaRS ABD-related"/>
    <property type="match status" value="1"/>
</dbReference>
<protein>
    <recommendedName>
        <fullName evidence="6">Aminoacyl-transfer RNA synthetases class-II family profile domain-containing protein</fullName>
    </recommendedName>
</protein>
<feature type="compositionally biased region" description="Polar residues" evidence="5">
    <location>
        <begin position="222"/>
        <end position="235"/>
    </location>
</feature>
<dbReference type="Pfam" id="PF03129">
    <property type="entry name" value="HGTP_anticodon"/>
    <property type="match status" value="1"/>
</dbReference>
<dbReference type="InterPro" id="IPR045864">
    <property type="entry name" value="aa-tRNA-synth_II/BPL/LPL"/>
</dbReference>
<accession>A0A8H6FTG9</accession>
<proteinExistence type="predicted"/>
<dbReference type="Pfam" id="PF00587">
    <property type="entry name" value="tRNA-synt_2b"/>
    <property type="match status" value="1"/>
</dbReference>
<dbReference type="InterPro" id="IPR004154">
    <property type="entry name" value="Anticodon-bd"/>
</dbReference>
<comment type="caution">
    <text evidence="7">The sequence shown here is derived from an EMBL/GenBank/DDBJ whole genome shotgun (WGS) entry which is preliminary data.</text>
</comment>
<dbReference type="InterPro" id="IPR006195">
    <property type="entry name" value="aa-tRNA-synth_II"/>
</dbReference>
<dbReference type="GO" id="GO:0005524">
    <property type="term" value="F:ATP binding"/>
    <property type="evidence" value="ECO:0007669"/>
    <property type="project" value="UniProtKB-KW"/>
</dbReference>
<dbReference type="Gene3D" id="3.40.50.800">
    <property type="entry name" value="Anticodon-binding domain"/>
    <property type="match status" value="1"/>
</dbReference>
<dbReference type="GO" id="GO:0005739">
    <property type="term" value="C:mitochondrion"/>
    <property type="evidence" value="ECO:0007669"/>
    <property type="project" value="TreeGrafter"/>
</dbReference>
<dbReference type="InterPro" id="IPR002314">
    <property type="entry name" value="aa-tRNA-synt_IIb"/>
</dbReference>
<dbReference type="InterPro" id="IPR050062">
    <property type="entry name" value="Pro-tRNA_synthetase"/>
</dbReference>
<reference evidence="7 8" key="1">
    <citation type="journal article" date="2020" name="Genomics">
        <title>Complete, high-quality genomes from long-read metagenomic sequencing of two wolf lichen thalli reveals enigmatic genome architecture.</title>
        <authorList>
            <person name="McKenzie S.K."/>
            <person name="Walston R.F."/>
            <person name="Allen J.L."/>
        </authorList>
    </citation>
    <scope>NUCLEOTIDE SEQUENCE [LARGE SCALE GENOMIC DNA]</scope>
    <source>
        <strain evidence="7">WasteWater2</strain>
    </source>
</reference>
<dbReference type="GO" id="GO:0004827">
    <property type="term" value="F:proline-tRNA ligase activity"/>
    <property type="evidence" value="ECO:0007669"/>
    <property type="project" value="TreeGrafter"/>
</dbReference>
<evidence type="ECO:0000256" key="5">
    <source>
        <dbReference type="SAM" id="MobiDB-lite"/>
    </source>
</evidence>
<dbReference type="Proteomes" id="UP000578531">
    <property type="component" value="Unassembled WGS sequence"/>
</dbReference>
<organism evidence="7 8">
    <name type="scientific">Letharia columbiana</name>
    <dbReference type="NCBI Taxonomy" id="112416"/>
    <lineage>
        <taxon>Eukaryota</taxon>
        <taxon>Fungi</taxon>
        <taxon>Dikarya</taxon>
        <taxon>Ascomycota</taxon>
        <taxon>Pezizomycotina</taxon>
        <taxon>Lecanoromycetes</taxon>
        <taxon>OSLEUM clade</taxon>
        <taxon>Lecanoromycetidae</taxon>
        <taxon>Lecanorales</taxon>
        <taxon>Lecanorineae</taxon>
        <taxon>Parmeliaceae</taxon>
        <taxon>Letharia</taxon>
    </lineage>
</organism>
<dbReference type="Gene3D" id="3.30.930.10">
    <property type="entry name" value="Bira Bifunctional Protein, Domain 2"/>
    <property type="match status" value="2"/>
</dbReference>
<dbReference type="PROSITE" id="PS50862">
    <property type="entry name" value="AA_TRNA_LIGASE_II"/>
    <property type="match status" value="1"/>
</dbReference>
<feature type="domain" description="Aminoacyl-transfer RNA synthetases class-II family profile" evidence="6">
    <location>
        <begin position="53"/>
        <end position="465"/>
    </location>
</feature>
<dbReference type="PANTHER" id="PTHR42753:SF2">
    <property type="entry name" value="PROLINE--TRNA LIGASE"/>
    <property type="match status" value="1"/>
</dbReference>
<dbReference type="AlphaFoldDB" id="A0A8H6FTG9"/>
<keyword evidence="1" id="KW-0436">Ligase</keyword>
<dbReference type="RefSeq" id="XP_037163829.1">
    <property type="nucleotide sequence ID" value="XM_037309369.1"/>
</dbReference>
<keyword evidence="8" id="KW-1185">Reference proteome</keyword>
<evidence type="ECO:0000256" key="4">
    <source>
        <dbReference type="ARBA" id="ARBA00023146"/>
    </source>
</evidence>
<keyword evidence="3" id="KW-0067">ATP-binding</keyword>
<sequence length="596" mass="66926">MLKLGASKLSLSTFSSEDLWKKTGRLDSNSSEASPRPNHTCSVALPRTSLTCRSQLFRLQDRKGGKYLLSPTHEEEITSLVGSIVKSYKELPLRLYQISRKYRDEPRPRQGLLRTREFLMKDLYTFDATTEQALQTYQTVRETYNAFFSEFKIPFLTAKASSGEIGGNLSHEYHFLSKKGDDNLVCCSSCDYVANEEVAESRITRVHRHPKSTDEEGFTPQGMESSSWKQWNPESQADDKENQWLGISQDRSTLVYASLPQEVEIRAVAGKRYRKAEINPYAMKRVFPELDLGVEDPLAVFNAERILGTTKDKNRKEARVLRVVDMRYFLQQPPPVCLNPPSTLIGGVEVPVQDWCAEADKVVDLVRIDTGDLCPNCDDGSLKVESAVELGHTFHLGTRYSAPLEATIDADLSQKDRQREVSNIPGQSVTVQMGCHGIGVSRLIAAVADSLADSKGLNWPRVMAPFETIIIPTKGSESESADVYDLLTTNKGQCSQEPIDAILDDRKRDFGWKIKDADMIGYPIIVILGRDWKREGKFSVLKEFVSGDVPQVCPTTGQQEQPNTLFKWTLASGLSFFEFIGVISCPSFKEKLQDYV</sequence>
<evidence type="ECO:0000256" key="1">
    <source>
        <dbReference type="ARBA" id="ARBA00022598"/>
    </source>
</evidence>
<keyword evidence="4" id="KW-0030">Aminoacyl-tRNA synthetase</keyword>
<evidence type="ECO:0000256" key="3">
    <source>
        <dbReference type="ARBA" id="ARBA00022840"/>
    </source>
</evidence>
<dbReference type="SUPFAM" id="SSF55681">
    <property type="entry name" value="Class II aaRS and biotin synthetases"/>
    <property type="match status" value="1"/>
</dbReference>
<name>A0A8H6FTG9_9LECA</name>
<gene>
    <name evidence="7" type="ORF">HO173_007465</name>
</gene>
<dbReference type="GeneID" id="59289122"/>
<evidence type="ECO:0000313" key="8">
    <source>
        <dbReference type="Proteomes" id="UP000578531"/>
    </source>
</evidence>
<keyword evidence="2" id="KW-0547">Nucleotide-binding</keyword>
<dbReference type="PANTHER" id="PTHR42753">
    <property type="entry name" value="MITOCHONDRIAL RIBOSOME PROTEIN L39/PROLYL-TRNA LIGASE FAMILY MEMBER"/>
    <property type="match status" value="1"/>
</dbReference>
<dbReference type="GO" id="GO:0006433">
    <property type="term" value="P:prolyl-tRNA aminoacylation"/>
    <property type="evidence" value="ECO:0007669"/>
    <property type="project" value="TreeGrafter"/>
</dbReference>
<dbReference type="OrthoDB" id="10267474at2759"/>
<evidence type="ECO:0000259" key="6">
    <source>
        <dbReference type="PROSITE" id="PS50862"/>
    </source>
</evidence>
<evidence type="ECO:0000313" key="7">
    <source>
        <dbReference type="EMBL" id="KAF6234432.1"/>
    </source>
</evidence>
<dbReference type="EMBL" id="JACCJC010000030">
    <property type="protein sequence ID" value="KAF6234432.1"/>
    <property type="molecule type" value="Genomic_DNA"/>
</dbReference>
<feature type="region of interest" description="Disordered" evidence="5">
    <location>
        <begin position="207"/>
        <end position="235"/>
    </location>
</feature>
<evidence type="ECO:0000256" key="2">
    <source>
        <dbReference type="ARBA" id="ARBA00022741"/>
    </source>
</evidence>